<evidence type="ECO:0000256" key="1">
    <source>
        <dbReference type="ARBA" id="ARBA00022603"/>
    </source>
</evidence>
<keyword evidence="2" id="KW-0808">Transferase</keyword>
<keyword evidence="1" id="KW-0489">Methyltransferase</keyword>
<dbReference type="OrthoDB" id="441467at2759"/>
<dbReference type="Gene3D" id="3.40.50.150">
    <property type="entry name" value="Vaccinia Virus protein VP39"/>
    <property type="match status" value="1"/>
</dbReference>
<sequence>MCTGAATAEMSRSVLQNHVRASGYDMKIETVAVWEWSEKCHPLMVNNLRWCQEVTGFPEHPHMFVDIEALSPSNCYRPGASYKQKKFIIMSSWLQASSPCLSCCEPLCRVPEADFGISGLPCTDMSAAGLRQKRHGPTNSVYMNHAKYNKKMRTPLFIVECTPELDMGMMEDLHSPDYEFYQTFCEPADVGFFGTSRKRTYVFGAHVERTSVLHDPLELHDKVRGVLSRRAQTRPRDYLIATDLEVRMEAQDLCRKRGVRYQETNRDLSYVLTKREGDALREYELEYFRRTGELASHNEDLLVCLGDNPSFSLTWSLNGKVPCYRKGHGLLWSPKYARWVTARERLCSMAWPVLPAIADSLPAPCVGATDIKRASDLAGNAMHFINAGAQQLLGLAAFGPECPMMI</sequence>
<evidence type="ECO:0000256" key="2">
    <source>
        <dbReference type="ARBA" id="ARBA00022679"/>
    </source>
</evidence>
<protein>
    <recommendedName>
        <fullName evidence="5">DNA (cytosine-5-)-methyltransferase</fullName>
    </recommendedName>
</protein>
<comment type="caution">
    <text evidence="3">The sequence shown here is derived from an EMBL/GenBank/DDBJ whole genome shotgun (WGS) entry which is preliminary data.</text>
</comment>
<accession>A0A812XWE7</accession>
<dbReference type="Pfam" id="PF00145">
    <property type="entry name" value="DNA_methylase"/>
    <property type="match status" value="1"/>
</dbReference>
<dbReference type="GO" id="GO:0008168">
    <property type="term" value="F:methyltransferase activity"/>
    <property type="evidence" value="ECO:0007669"/>
    <property type="project" value="UniProtKB-KW"/>
</dbReference>
<reference evidence="3" key="1">
    <citation type="submission" date="2021-02" db="EMBL/GenBank/DDBJ databases">
        <authorList>
            <person name="Dougan E. K."/>
            <person name="Rhodes N."/>
            <person name="Thang M."/>
            <person name="Chan C."/>
        </authorList>
    </citation>
    <scope>NUCLEOTIDE SEQUENCE</scope>
</reference>
<name>A0A812XWE7_SYMPI</name>
<keyword evidence="4" id="KW-1185">Reference proteome</keyword>
<evidence type="ECO:0000313" key="4">
    <source>
        <dbReference type="Proteomes" id="UP000649617"/>
    </source>
</evidence>
<dbReference type="SUPFAM" id="SSF53335">
    <property type="entry name" value="S-adenosyl-L-methionine-dependent methyltransferases"/>
    <property type="match status" value="1"/>
</dbReference>
<dbReference type="Proteomes" id="UP000649617">
    <property type="component" value="Unassembled WGS sequence"/>
</dbReference>
<dbReference type="EMBL" id="CAJNIZ010046792">
    <property type="protein sequence ID" value="CAE7756698.1"/>
    <property type="molecule type" value="Genomic_DNA"/>
</dbReference>
<dbReference type="InterPro" id="IPR029063">
    <property type="entry name" value="SAM-dependent_MTases_sf"/>
</dbReference>
<dbReference type="InterPro" id="IPR001525">
    <property type="entry name" value="C5_MeTfrase"/>
</dbReference>
<evidence type="ECO:0000313" key="3">
    <source>
        <dbReference type="EMBL" id="CAE7756698.1"/>
    </source>
</evidence>
<organism evidence="3 4">
    <name type="scientific">Symbiodinium pilosum</name>
    <name type="common">Dinoflagellate</name>
    <dbReference type="NCBI Taxonomy" id="2952"/>
    <lineage>
        <taxon>Eukaryota</taxon>
        <taxon>Sar</taxon>
        <taxon>Alveolata</taxon>
        <taxon>Dinophyceae</taxon>
        <taxon>Suessiales</taxon>
        <taxon>Symbiodiniaceae</taxon>
        <taxon>Symbiodinium</taxon>
    </lineage>
</organism>
<proteinExistence type="predicted"/>
<dbReference type="GO" id="GO:0032259">
    <property type="term" value="P:methylation"/>
    <property type="evidence" value="ECO:0007669"/>
    <property type="project" value="UniProtKB-KW"/>
</dbReference>
<gene>
    <name evidence="3" type="ORF">SPIL2461_LOCUS22008</name>
</gene>
<dbReference type="AlphaFoldDB" id="A0A812XWE7"/>
<evidence type="ECO:0008006" key="5">
    <source>
        <dbReference type="Google" id="ProtNLM"/>
    </source>
</evidence>